<feature type="coiled-coil region" evidence="3">
    <location>
        <begin position="87"/>
        <end position="121"/>
    </location>
</feature>
<evidence type="ECO:0000256" key="2">
    <source>
        <dbReference type="ARBA" id="ARBA00023054"/>
    </source>
</evidence>
<evidence type="ECO:0000256" key="3">
    <source>
        <dbReference type="SAM" id="Coils"/>
    </source>
</evidence>
<dbReference type="SUPFAM" id="SSF64593">
    <property type="entry name" value="Intermediate filament protein, coiled coil region"/>
    <property type="match status" value="2"/>
</dbReference>
<gene>
    <name evidence="5" type="primary">krt1-19d</name>
</gene>
<dbReference type="AlphaFoldDB" id="A0A8B9KIP8"/>
<evidence type="ECO:0000313" key="6">
    <source>
        <dbReference type="Proteomes" id="UP000694621"/>
    </source>
</evidence>
<protein>
    <submittedName>
        <fullName evidence="5">Keratin, type I cytoskeletal 13-like</fullName>
    </submittedName>
</protein>
<reference evidence="5" key="1">
    <citation type="submission" date="2025-08" db="UniProtKB">
        <authorList>
            <consortium name="Ensembl"/>
        </authorList>
    </citation>
    <scope>IDENTIFICATION</scope>
</reference>
<dbReference type="PANTHER" id="PTHR23239">
    <property type="entry name" value="INTERMEDIATE FILAMENT"/>
    <property type="match status" value="1"/>
</dbReference>
<dbReference type="Ensembl" id="ENSAMXT00005039700.1">
    <property type="protein sequence ID" value="ENSAMXP00005036419.1"/>
    <property type="gene ID" value="ENSAMXG00005017381.1"/>
</dbReference>
<keyword evidence="2 3" id="KW-0175">Coiled coil</keyword>
<dbReference type="Gene3D" id="1.20.5.500">
    <property type="entry name" value="Single helix bin"/>
    <property type="match status" value="1"/>
</dbReference>
<dbReference type="Proteomes" id="UP000694621">
    <property type="component" value="Unplaced"/>
</dbReference>
<dbReference type="PRINTS" id="PR01248">
    <property type="entry name" value="TYPE1KERATIN"/>
</dbReference>
<dbReference type="Gene3D" id="1.20.5.170">
    <property type="match status" value="1"/>
</dbReference>
<dbReference type="InterPro" id="IPR002957">
    <property type="entry name" value="Keratin_I"/>
</dbReference>
<evidence type="ECO:0000259" key="4">
    <source>
        <dbReference type="PROSITE" id="PS51842"/>
    </source>
</evidence>
<dbReference type="FunFam" id="1.20.5.500:FF:000001">
    <property type="entry name" value="Type II keratin 23"/>
    <property type="match status" value="1"/>
</dbReference>
<dbReference type="FunFam" id="1.20.5.170:FF:000002">
    <property type="entry name" value="Type I keratin KA11"/>
    <property type="match status" value="1"/>
</dbReference>
<dbReference type="PROSITE" id="PS51842">
    <property type="entry name" value="IF_ROD_2"/>
    <property type="match status" value="1"/>
</dbReference>
<feature type="domain" description="IF rod" evidence="4">
    <location>
        <begin position="83"/>
        <end position="394"/>
    </location>
</feature>
<dbReference type="Gene3D" id="1.20.5.1160">
    <property type="entry name" value="Vasodilator-stimulated phosphoprotein"/>
    <property type="match status" value="1"/>
</dbReference>
<dbReference type="InterPro" id="IPR039008">
    <property type="entry name" value="IF_rod_dom"/>
</dbReference>
<proteinExistence type="predicted"/>
<feature type="coiled-coil region" evidence="3">
    <location>
        <begin position="306"/>
        <end position="379"/>
    </location>
</feature>
<dbReference type="PANTHER" id="PTHR23239:SF367">
    <property type="entry name" value="KERATIN 15-RELATED"/>
    <property type="match status" value="1"/>
</dbReference>
<accession>A0A8B9KIP8</accession>
<evidence type="ECO:0000256" key="1">
    <source>
        <dbReference type="ARBA" id="ARBA00022754"/>
    </source>
</evidence>
<name>A0A8B9KIP8_ASTMX</name>
<evidence type="ECO:0000313" key="5">
    <source>
        <dbReference type="Ensembl" id="ENSAMXP00005036419.1"/>
    </source>
</evidence>
<dbReference type="Pfam" id="PF00038">
    <property type="entry name" value="Filament"/>
    <property type="match status" value="1"/>
</dbReference>
<dbReference type="GO" id="GO:0005198">
    <property type="term" value="F:structural molecule activity"/>
    <property type="evidence" value="ECO:0007669"/>
    <property type="project" value="InterPro"/>
</dbReference>
<feature type="coiled-coil region" evidence="3">
    <location>
        <begin position="179"/>
        <end position="220"/>
    </location>
</feature>
<dbReference type="GO" id="GO:0005882">
    <property type="term" value="C:intermediate filament"/>
    <property type="evidence" value="ECO:0007669"/>
    <property type="project" value="UniProtKB-KW"/>
</dbReference>
<sequence length="429" mass="47870">KSRQGSTLHTLRSYISSAASLTGSSRSSTRISTSSRGSAVTSTRASSVYAGAGSSGVRISTAPMSFSAFSASGALDTAVIGNEKFTMQNLNDRLATYLQKVRSLEKANAELELKIRQFLESKTSPIARDYLTFQATISDLQAKIQAAIHLKGGVYLGIENARLTADDFRIKFETELVMRQSTEADIARLRRVMDELKLTKKDLALQIEGLKEELVYLKKNHEEELLAMRHQMSGQVHVEVDAAPQQDLTKVLAEIREHYESVTAKNQRELESWFRTKTETLKQEVATSTATLQTSRSEITTVRSTMQALEIELQSLIAMKASLENTLSESQARYSMRLSSYQMQVSSLEEQLAQLRADLERQSREYQILLDIKTRLELEIAEYRRLLDGETTTVKTTKSSRTKVITVVEEVVDGKVISSSTSESVVQKS</sequence>
<keyword evidence="1" id="KW-0403">Intermediate filament</keyword>
<dbReference type="SMART" id="SM01391">
    <property type="entry name" value="Filament"/>
    <property type="match status" value="1"/>
</dbReference>
<organism evidence="5 6">
    <name type="scientific">Astyanax mexicanus</name>
    <name type="common">Blind cave fish</name>
    <name type="synonym">Astyanax fasciatus mexicanus</name>
    <dbReference type="NCBI Taxonomy" id="7994"/>
    <lineage>
        <taxon>Eukaryota</taxon>
        <taxon>Metazoa</taxon>
        <taxon>Chordata</taxon>
        <taxon>Craniata</taxon>
        <taxon>Vertebrata</taxon>
        <taxon>Euteleostomi</taxon>
        <taxon>Actinopterygii</taxon>
        <taxon>Neopterygii</taxon>
        <taxon>Teleostei</taxon>
        <taxon>Ostariophysi</taxon>
        <taxon>Characiformes</taxon>
        <taxon>Characoidei</taxon>
        <taxon>Acestrorhamphidae</taxon>
        <taxon>Acestrorhamphinae</taxon>
        <taxon>Astyanax</taxon>
    </lineage>
</organism>